<dbReference type="Gene3D" id="3.30.160.300">
    <property type="match status" value="1"/>
</dbReference>
<dbReference type="CDD" id="cd22267">
    <property type="entry name" value="AcrID1"/>
    <property type="match status" value="1"/>
</dbReference>
<dbReference type="SMR" id="A0A1B3SN05"/>
<evidence type="ECO:0000313" key="1">
    <source>
        <dbReference type="EMBL" id="AOG61562.1"/>
    </source>
</evidence>
<keyword evidence="2" id="KW-1185">Reference proteome</keyword>
<dbReference type="Proteomes" id="UP000202470">
    <property type="component" value="Segment"/>
</dbReference>
<evidence type="ECO:0007829" key="3">
    <source>
        <dbReference type="PDB" id="6EXP"/>
    </source>
</evidence>
<sequence length="96" mass="12003">MNYKELEKMLDVIFENSEIKEIDLFFDPEVEISKQEFEDLVKNADPLQKVVGDNYITETFEWWEFENQYLEFELDYYVKDEKIFVLEMHFWRKIRK</sequence>
<protein>
    <submittedName>
        <fullName evidence="1">Uncharacterized protein</fullName>
    </submittedName>
</protein>
<proteinExistence type="evidence at protein level"/>
<reference evidence="1" key="2">
    <citation type="submission" date="2016-08" db="EMBL/GenBank/DDBJ databases">
        <authorList>
            <person name="Erdmann S."/>
            <person name="Le Moine Bauer S."/>
            <person name="Garrett R.A."/>
        </authorList>
    </citation>
    <scope>NUCLEOTIDE SEQUENCE</scope>
    <source>
        <strain evidence="1">SIRV3</strain>
    </source>
</reference>
<evidence type="ECO:0000313" key="2">
    <source>
        <dbReference type="Proteomes" id="UP000202470"/>
    </source>
</evidence>
<accession>A0A1B3SN05</accession>
<dbReference type="KEGG" id="vg:28721295"/>
<dbReference type="PDB" id="6THH">
    <property type="method" value="X-ray"/>
    <property type="resolution" value="3.48 A"/>
    <property type="chains" value="A/B=1-96"/>
</dbReference>
<dbReference type="Pfam" id="PF07118">
    <property type="entry name" value="DUF1374"/>
    <property type="match status" value="1"/>
</dbReference>
<dbReference type="InterPro" id="IPR009804">
    <property type="entry name" value="SIFV_Orf14"/>
</dbReference>
<reference evidence="1" key="1">
    <citation type="journal article" date="2014" name="Mol. Microbiol.">
        <title>Inter-viral conflicts that exploit host CRISPR immune systems of Sulfolobus.</title>
        <authorList>
            <person name="Erdmann S."/>
            <person name="Le Moine Bauer S."/>
            <person name="Garrett R.A."/>
        </authorList>
    </citation>
    <scope>NUCLEOTIDE SEQUENCE [LARGE SCALE GENOMIC DNA]</scope>
    <source>
        <strain evidence="1">SIRV3</strain>
    </source>
</reference>
<organism evidence="1">
    <name type="scientific">Sulfolobus islandicus rod-shaped virus 3</name>
    <dbReference type="NCBI Taxonomy" id="2848124"/>
    <lineage>
        <taxon>Viruses</taxon>
        <taxon>Adnaviria</taxon>
        <taxon>Zilligvirae</taxon>
        <taxon>Taleaviricota</taxon>
        <taxon>Tokiviricetes</taxon>
        <taxon>Ligamenvirales</taxon>
        <taxon>Rudiviridae</taxon>
        <taxon>Icerudivirus</taxon>
        <taxon>Icerudivirus gunnuhverense</taxon>
        <taxon>Icerudivirus SIRV3</taxon>
    </lineage>
</organism>
<dbReference type="PDB" id="6EXP">
    <property type="method" value="X-ray"/>
    <property type="resolution" value="1.93 A"/>
    <property type="chains" value="A/B/C/D/E/F=1-96"/>
</dbReference>
<dbReference type="EMBL" id="KX712143">
    <property type="protein sequence ID" value="AOG61562.1"/>
    <property type="molecule type" value="Genomic_DNA"/>
</dbReference>
<reference evidence="4" key="4">
    <citation type="journal article" date="2020" name="Nat. Commun.">
        <title>Structural basis for inhibition of an archaeal CRISPR-Cas type I-D large subunit by an anti-CRISPR protein.</title>
        <authorList>
            <person name="Manav M.C."/>
            <person name="Van L.B."/>
            <person name="Lin J."/>
            <person name="Fuglsang A."/>
            <person name="Peng X."/>
            <person name="Brodersen D.E."/>
        </authorList>
    </citation>
    <scope>X-RAY CRYSTALLOGRAPHY (3.48 ANGSTROMS)</scope>
</reference>
<dbReference type="PDBsum" id="6EXP"/>
<dbReference type="NCBIfam" id="NF033952">
    <property type="entry name" value="AcrID1_fam"/>
    <property type="match status" value="1"/>
</dbReference>
<keyword evidence="3 4" id="KW-0002">3D-structure</keyword>
<name>A0A1B3SN05_9VIRU</name>
<evidence type="ECO:0007829" key="4">
    <source>
        <dbReference type="PDB" id="6THH"/>
    </source>
</evidence>
<reference evidence="3" key="3">
    <citation type="journal article" date="2018" name="Nat. Microbiol.">
        <title>Anti-CRISPR proteins encoded by archaeal lytic viruses inhibit subtype I-D immunity.</title>
        <authorList>
            <person name="He F."/>
            <person name="Bhoobalan-Chitty Y."/>
            <person name="Van L.B."/>
            <person name="Kjeldsen A.L."/>
            <person name="Dedola M."/>
            <person name="Makarova K.S."/>
            <person name="Koonin E.V."/>
            <person name="Brodersen D.E."/>
            <person name="Peng X."/>
        </authorList>
    </citation>
    <scope>X-RAY CRYSTALLOGRAPHY (1.93 ANGSTROMS)</scope>
</reference>
<dbReference type="OrthoDB" id="36092at10239"/>